<name>A0A183P4G3_9TREM</name>
<sequence length="38" mass="4262">MNNIILRSPKHPRNRLPPPVNLSIPQCFLSSSDTFISA</sequence>
<gene>
    <name evidence="1" type="ORF">SMTD_LOCUS9249</name>
</gene>
<dbReference type="EMBL" id="UZAL01029541">
    <property type="protein sequence ID" value="VDP48881.1"/>
    <property type="molecule type" value="Genomic_DNA"/>
</dbReference>
<reference evidence="1 2" key="1">
    <citation type="submission" date="2018-11" db="EMBL/GenBank/DDBJ databases">
        <authorList>
            <consortium name="Pathogen Informatics"/>
        </authorList>
    </citation>
    <scope>NUCLEOTIDE SEQUENCE [LARGE SCALE GENOMIC DNA]</scope>
    <source>
        <strain>Denwood</strain>
        <strain evidence="2">Zambia</strain>
    </source>
</reference>
<organism evidence="1 2">
    <name type="scientific">Schistosoma mattheei</name>
    <dbReference type="NCBI Taxonomy" id="31246"/>
    <lineage>
        <taxon>Eukaryota</taxon>
        <taxon>Metazoa</taxon>
        <taxon>Spiralia</taxon>
        <taxon>Lophotrochozoa</taxon>
        <taxon>Platyhelminthes</taxon>
        <taxon>Trematoda</taxon>
        <taxon>Digenea</taxon>
        <taxon>Strigeidida</taxon>
        <taxon>Schistosomatoidea</taxon>
        <taxon>Schistosomatidae</taxon>
        <taxon>Schistosoma</taxon>
    </lineage>
</organism>
<dbReference type="AlphaFoldDB" id="A0A183P4G3"/>
<dbReference type="Proteomes" id="UP000269396">
    <property type="component" value="Unassembled WGS sequence"/>
</dbReference>
<evidence type="ECO:0000313" key="2">
    <source>
        <dbReference type="Proteomes" id="UP000269396"/>
    </source>
</evidence>
<keyword evidence="2" id="KW-1185">Reference proteome</keyword>
<proteinExistence type="predicted"/>
<protein>
    <submittedName>
        <fullName evidence="1">Uncharacterized protein</fullName>
    </submittedName>
</protein>
<evidence type="ECO:0000313" key="1">
    <source>
        <dbReference type="EMBL" id="VDP48881.1"/>
    </source>
</evidence>
<accession>A0A183P4G3</accession>